<organism evidence="1 2">
    <name type="scientific">Neisseria meningitidis serogroup B / serotype 15 (strain H44/76)</name>
    <dbReference type="NCBI Taxonomy" id="909420"/>
    <lineage>
        <taxon>Bacteria</taxon>
        <taxon>Pseudomonadati</taxon>
        <taxon>Pseudomonadota</taxon>
        <taxon>Betaproteobacteria</taxon>
        <taxon>Neisseriales</taxon>
        <taxon>Neisseriaceae</taxon>
        <taxon>Neisseria</taxon>
    </lineage>
</organism>
<name>E6MTX8_NEIMH</name>
<evidence type="ECO:0000313" key="1">
    <source>
        <dbReference type="EMBL" id="EFV64937.1"/>
    </source>
</evidence>
<reference evidence="1 2" key="1">
    <citation type="journal article" date="2011" name="J. Bacteriol.">
        <title>Genome sequence of Neisseria meningitidis serogroup B strain H44/76.</title>
        <authorList>
            <person name="Piet J.R."/>
            <person name="Huis In 't Veld R.A."/>
            <person name="van Schaik B.D."/>
            <person name="van Kampen A.H."/>
            <person name="Baas F."/>
            <person name="van de Beek D."/>
            <person name="Pannekoek Y."/>
            <person name="van der Ende A."/>
        </authorList>
    </citation>
    <scope>NUCLEOTIDE SEQUENCE [LARGE SCALE GENOMIC DNA]</scope>
    <source>
        <strain evidence="1 2">H44/76</strain>
    </source>
</reference>
<proteinExistence type="predicted"/>
<dbReference type="Proteomes" id="UP000032707">
    <property type="component" value="Unassembled WGS sequence"/>
</dbReference>
<comment type="caution">
    <text evidence="1">The sequence shown here is derived from an EMBL/GenBank/DDBJ whole genome shotgun (WGS) entry which is preliminary data.</text>
</comment>
<gene>
    <name evidence="1" type="ORF">NMH_0219</name>
</gene>
<dbReference type="PATRIC" id="fig|909420.4.peg.8"/>
<dbReference type="AlphaFoldDB" id="E6MTX8"/>
<sequence length="46" mass="5305">MFRSGILLQISFEIKACLQVYNRLPKKGQFYPEPISLVLDLLSFTS</sequence>
<accession>E6MTX8</accession>
<dbReference type="EMBL" id="AEQZ01000001">
    <property type="protein sequence ID" value="EFV64937.1"/>
    <property type="molecule type" value="Genomic_DNA"/>
</dbReference>
<protein>
    <submittedName>
        <fullName evidence="1">Uncharacterized protein</fullName>
    </submittedName>
</protein>
<evidence type="ECO:0000313" key="2">
    <source>
        <dbReference type="Proteomes" id="UP000032707"/>
    </source>
</evidence>